<keyword evidence="1" id="KW-0285">Flavoprotein</keyword>
<dbReference type="SMART" id="SM01092">
    <property type="entry name" value="CO_deh_flav_C"/>
    <property type="match status" value="1"/>
</dbReference>
<evidence type="ECO:0000313" key="6">
    <source>
        <dbReference type="Proteomes" id="UP000613011"/>
    </source>
</evidence>
<dbReference type="InterPro" id="IPR005107">
    <property type="entry name" value="CO_DH_flav_C"/>
</dbReference>
<dbReference type="InterPro" id="IPR002346">
    <property type="entry name" value="Mopterin_DH_FAD-bd"/>
</dbReference>
<comment type="caution">
    <text evidence="5">The sequence shown here is derived from an EMBL/GenBank/DDBJ whole genome shotgun (WGS) entry which is preliminary data.</text>
</comment>
<dbReference type="Gene3D" id="3.30.390.50">
    <property type="entry name" value="CO dehydrogenase flavoprotein, C-terminal domain"/>
    <property type="match status" value="1"/>
</dbReference>
<dbReference type="Proteomes" id="UP000613011">
    <property type="component" value="Unassembled WGS sequence"/>
</dbReference>
<protein>
    <submittedName>
        <fullName evidence="5">FAD binding domain-containing protein</fullName>
    </submittedName>
</protein>
<accession>A0A937D5F1</accession>
<dbReference type="Gene3D" id="3.30.43.10">
    <property type="entry name" value="Uridine Diphospho-n-acetylenolpyruvylglucosamine Reductase, domain 2"/>
    <property type="match status" value="1"/>
</dbReference>
<dbReference type="InterPro" id="IPR036318">
    <property type="entry name" value="FAD-bd_PCMH-like_sf"/>
</dbReference>
<dbReference type="EMBL" id="JAEQNA010000009">
    <property type="protein sequence ID" value="MBL0422645.1"/>
    <property type="molecule type" value="Genomic_DNA"/>
</dbReference>
<organism evidence="5 6">
    <name type="scientific">Ramlibacter aurantiacus</name>
    <dbReference type="NCBI Taxonomy" id="2801330"/>
    <lineage>
        <taxon>Bacteria</taxon>
        <taxon>Pseudomonadati</taxon>
        <taxon>Pseudomonadota</taxon>
        <taxon>Betaproteobacteria</taxon>
        <taxon>Burkholderiales</taxon>
        <taxon>Comamonadaceae</taxon>
        <taxon>Ramlibacter</taxon>
    </lineage>
</organism>
<proteinExistence type="predicted"/>
<dbReference type="InterPro" id="IPR016169">
    <property type="entry name" value="FAD-bd_PCMH_sub2"/>
</dbReference>
<dbReference type="GO" id="GO:0016491">
    <property type="term" value="F:oxidoreductase activity"/>
    <property type="evidence" value="ECO:0007669"/>
    <property type="project" value="UniProtKB-KW"/>
</dbReference>
<dbReference type="SUPFAM" id="SSF55447">
    <property type="entry name" value="CO dehydrogenase flavoprotein C-terminal domain-like"/>
    <property type="match status" value="1"/>
</dbReference>
<dbReference type="PANTHER" id="PTHR42659:SF2">
    <property type="entry name" value="XANTHINE DEHYDROGENASE SUBUNIT C-RELATED"/>
    <property type="match status" value="1"/>
</dbReference>
<evidence type="ECO:0000256" key="2">
    <source>
        <dbReference type="ARBA" id="ARBA00022827"/>
    </source>
</evidence>
<evidence type="ECO:0000313" key="5">
    <source>
        <dbReference type="EMBL" id="MBL0422645.1"/>
    </source>
</evidence>
<evidence type="ECO:0000256" key="3">
    <source>
        <dbReference type="ARBA" id="ARBA00023002"/>
    </source>
</evidence>
<keyword evidence="6" id="KW-1185">Reference proteome</keyword>
<dbReference type="SUPFAM" id="SSF56176">
    <property type="entry name" value="FAD-binding/transporter-associated domain-like"/>
    <property type="match status" value="1"/>
</dbReference>
<dbReference type="Pfam" id="PF03450">
    <property type="entry name" value="CO_deh_flav_C"/>
    <property type="match status" value="1"/>
</dbReference>
<evidence type="ECO:0000256" key="1">
    <source>
        <dbReference type="ARBA" id="ARBA00022630"/>
    </source>
</evidence>
<keyword evidence="3" id="KW-0560">Oxidoreductase</keyword>
<dbReference type="AlphaFoldDB" id="A0A937D5F1"/>
<feature type="domain" description="FAD-binding PCMH-type" evidence="4">
    <location>
        <begin position="1"/>
        <end position="177"/>
    </location>
</feature>
<dbReference type="InterPro" id="IPR016166">
    <property type="entry name" value="FAD-bd_PCMH"/>
</dbReference>
<dbReference type="Pfam" id="PF00941">
    <property type="entry name" value="FAD_binding_5"/>
    <property type="match status" value="1"/>
</dbReference>
<keyword evidence="2" id="KW-0274">FAD</keyword>
<name>A0A937D5F1_9BURK</name>
<gene>
    <name evidence="5" type="ORF">JI739_20090</name>
</gene>
<evidence type="ECO:0000259" key="4">
    <source>
        <dbReference type="PROSITE" id="PS51387"/>
    </source>
</evidence>
<dbReference type="Gene3D" id="3.30.465.10">
    <property type="match status" value="1"/>
</dbReference>
<dbReference type="GO" id="GO:0071949">
    <property type="term" value="F:FAD binding"/>
    <property type="evidence" value="ECO:0007669"/>
    <property type="project" value="InterPro"/>
</dbReference>
<dbReference type="InterPro" id="IPR016167">
    <property type="entry name" value="FAD-bd_PCMH_sub1"/>
</dbReference>
<dbReference type="PROSITE" id="PS51387">
    <property type="entry name" value="FAD_PCMH"/>
    <property type="match status" value="1"/>
</dbReference>
<dbReference type="PANTHER" id="PTHR42659">
    <property type="entry name" value="XANTHINE DEHYDROGENASE SUBUNIT C-RELATED"/>
    <property type="match status" value="1"/>
</dbReference>
<dbReference type="InterPro" id="IPR036683">
    <property type="entry name" value="CO_DH_flav_C_dom_sf"/>
</dbReference>
<reference evidence="5" key="1">
    <citation type="submission" date="2021-01" db="EMBL/GenBank/DDBJ databases">
        <title>Ramlibacter sp. strain AW1 16S ribosomal RNA gene Genome sequencing and assembly.</title>
        <authorList>
            <person name="Kang M."/>
        </authorList>
    </citation>
    <scope>NUCLEOTIDE SEQUENCE</scope>
    <source>
        <strain evidence="5">AW1</strain>
    </source>
</reference>
<sequence length="289" mass="30827">MKFADFEYQAPGTASEVVRLLASRPGEAKIIAGGQSLLPTMAYRLAQPALLVDVRNVPDLDRIAIDASGVRLGARTRWRDIEDAGELEAGHPLLKEAISHVAHYQVRNRGSVGGSLAHGDPASELPCIAVTCDADLRVLGPAGERTIRADGFFTGPLSTTLREDEMILELRLPAWAPGRRWAFQEFARRAGDFAMAGVALFYDLDRQQRACDVHIGVVGACSRPHRLKAAEAALAGTTVDAQAIAAAARAASAEVDPPTDIHATAAYRRALVGTLLERALHQAATRAAA</sequence>
<dbReference type="RefSeq" id="WP_201685763.1">
    <property type="nucleotide sequence ID" value="NZ_JAEQNA010000009.1"/>
</dbReference>
<dbReference type="InterPro" id="IPR051312">
    <property type="entry name" value="Diverse_Substr_Oxidored"/>
</dbReference>